<protein>
    <submittedName>
        <fullName evidence="2">AAA family ATPase</fullName>
    </submittedName>
</protein>
<dbReference type="CDD" id="cd07176">
    <property type="entry name" value="terB"/>
    <property type="match status" value="1"/>
</dbReference>
<dbReference type="CDD" id="cd02042">
    <property type="entry name" value="ParAB_family"/>
    <property type="match status" value="1"/>
</dbReference>
<dbReference type="Gene3D" id="1.10.3680.10">
    <property type="entry name" value="TerB-like"/>
    <property type="match status" value="1"/>
</dbReference>
<dbReference type="Proteomes" id="UP000761264">
    <property type="component" value="Unassembled WGS sequence"/>
</dbReference>
<dbReference type="PANTHER" id="PTHR13696:SF96">
    <property type="entry name" value="COBQ_COBB_MIND_PARA NUCLEOTIDE BINDING DOMAIN-CONTAINING PROTEIN"/>
    <property type="match status" value="1"/>
</dbReference>
<dbReference type="EMBL" id="JAAQPH010000006">
    <property type="protein sequence ID" value="NIA68818.1"/>
    <property type="molecule type" value="Genomic_DNA"/>
</dbReference>
<dbReference type="SUPFAM" id="SSF158682">
    <property type="entry name" value="TerB-like"/>
    <property type="match status" value="1"/>
</dbReference>
<dbReference type="InterPro" id="IPR050678">
    <property type="entry name" value="DNA_Partitioning_ATPase"/>
</dbReference>
<dbReference type="InterPro" id="IPR029024">
    <property type="entry name" value="TerB-like"/>
</dbReference>
<evidence type="ECO:0000313" key="2">
    <source>
        <dbReference type="EMBL" id="NIA68818.1"/>
    </source>
</evidence>
<reference evidence="2" key="1">
    <citation type="submission" date="2020-03" db="EMBL/GenBank/DDBJ databases">
        <title>Genome of Pelagibius litoralis DSM 21314T.</title>
        <authorList>
            <person name="Wang G."/>
        </authorList>
    </citation>
    <scope>NUCLEOTIDE SEQUENCE</scope>
    <source>
        <strain evidence="2">DSM 21314</strain>
    </source>
</reference>
<feature type="domain" description="Co-chaperone DjlA N-terminal" evidence="1">
    <location>
        <begin position="29"/>
        <end position="145"/>
    </location>
</feature>
<organism evidence="2 3">
    <name type="scientific">Pelagibius litoralis</name>
    <dbReference type="NCBI Taxonomy" id="374515"/>
    <lineage>
        <taxon>Bacteria</taxon>
        <taxon>Pseudomonadati</taxon>
        <taxon>Pseudomonadota</taxon>
        <taxon>Alphaproteobacteria</taxon>
        <taxon>Rhodospirillales</taxon>
        <taxon>Rhodovibrionaceae</taxon>
        <taxon>Pelagibius</taxon>
    </lineage>
</organism>
<gene>
    <name evidence="2" type="ORF">HBA54_09465</name>
</gene>
<accession>A0A967CC48</accession>
<dbReference type="AlphaFoldDB" id="A0A967CC48"/>
<dbReference type="Pfam" id="PF05099">
    <property type="entry name" value="TerB"/>
    <property type="match status" value="1"/>
</dbReference>
<dbReference type="Pfam" id="PF09140">
    <property type="entry name" value="MipZ"/>
    <property type="match status" value="1"/>
</dbReference>
<evidence type="ECO:0000259" key="1">
    <source>
        <dbReference type="Pfam" id="PF05099"/>
    </source>
</evidence>
<dbReference type="InterPro" id="IPR027417">
    <property type="entry name" value="P-loop_NTPase"/>
</dbReference>
<comment type="caution">
    <text evidence="2">The sequence shown here is derived from an EMBL/GenBank/DDBJ whole genome shotgun (WGS) entry which is preliminary data.</text>
</comment>
<name>A0A967CC48_9PROT</name>
<sequence>MTFLGKLAGGVLRGQGWPRSTPLLRGCLSAAALVASVDGTLSLAKRNRLDQILDELSGAQSFDLHRAVEFFESELGRIRADGRAGRSAALGNLQKTAGDEGAVALVLRVAQAIALADGAASPHAKSAVGDIAAALSAPAPDLSQAAAPQSGAARVIVIGNEKGGTGKSTAAIHIATGLAVQGKAVACLDLDGRQATLSRFLQYRSASGNALSAGLAVPRYRRIEPSAAPERAQGEQEERSLFEAAMTELRACEAIVIDTPGYNSHLARLAHARANVVVTPINDSFIDIDALADIDRERHEVRAPSNYCRMVWQEKEDRALRGGAALDWIVTRNRVGQLDSRNTREMAALLDVLARRMGFHLEPGFSERVVFRELFFRGMTLFDLAEEDVARSGRASLKRAKSEAASFLAAVTAPADHNTKAQRD</sequence>
<evidence type="ECO:0000313" key="3">
    <source>
        <dbReference type="Proteomes" id="UP000761264"/>
    </source>
</evidence>
<proteinExistence type="predicted"/>
<dbReference type="InterPro" id="IPR007791">
    <property type="entry name" value="DjlA_N"/>
</dbReference>
<dbReference type="InterPro" id="IPR015223">
    <property type="entry name" value="MipZ"/>
</dbReference>
<keyword evidence="3" id="KW-1185">Reference proteome</keyword>
<dbReference type="Gene3D" id="3.40.50.300">
    <property type="entry name" value="P-loop containing nucleotide triphosphate hydrolases"/>
    <property type="match status" value="1"/>
</dbReference>
<dbReference type="RefSeq" id="WP_167223817.1">
    <property type="nucleotide sequence ID" value="NZ_JAAQPH010000006.1"/>
</dbReference>
<dbReference type="SUPFAM" id="SSF52540">
    <property type="entry name" value="P-loop containing nucleoside triphosphate hydrolases"/>
    <property type="match status" value="1"/>
</dbReference>
<dbReference type="PANTHER" id="PTHR13696">
    <property type="entry name" value="P-LOOP CONTAINING NUCLEOSIDE TRIPHOSPHATE HYDROLASE"/>
    <property type="match status" value="1"/>
</dbReference>